<evidence type="ECO:0000256" key="2">
    <source>
        <dbReference type="ARBA" id="ARBA00022801"/>
    </source>
</evidence>
<dbReference type="Pfam" id="PF00293">
    <property type="entry name" value="NUDIX"/>
    <property type="match status" value="1"/>
</dbReference>
<dbReference type="PANTHER" id="PTHR43046:SF14">
    <property type="entry name" value="MUTT_NUDIX FAMILY PROTEIN"/>
    <property type="match status" value="1"/>
</dbReference>
<dbReference type="RefSeq" id="WP_379963583.1">
    <property type="nucleotide sequence ID" value="NZ_JBHSGT010000017.1"/>
</dbReference>
<accession>A0ABV9M1B4</accession>
<keyword evidence="5" id="KW-1185">Reference proteome</keyword>
<dbReference type="InterPro" id="IPR015797">
    <property type="entry name" value="NUDIX_hydrolase-like_dom_sf"/>
</dbReference>
<dbReference type="EMBL" id="JBHSGT010000017">
    <property type="protein sequence ID" value="MFC4709542.1"/>
    <property type="molecule type" value="Genomic_DNA"/>
</dbReference>
<protein>
    <submittedName>
        <fullName evidence="4">8-oxo-dGTP diphosphatase</fullName>
    </submittedName>
</protein>
<gene>
    <name evidence="4" type="ORF">ACFO3L_02700</name>
</gene>
<dbReference type="PANTHER" id="PTHR43046">
    <property type="entry name" value="GDP-MANNOSE MANNOSYL HYDROLASE"/>
    <property type="match status" value="1"/>
</dbReference>
<organism evidence="4 5">
    <name type="scientific">Enterococcus eurekensis</name>
    <dbReference type="NCBI Taxonomy" id="1159753"/>
    <lineage>
        <taxon>Bacteria</taxon>
        <taxon>Bacillati</taxon>
        <taxon>Bacillota</taxon>
        <taxon>Bacilli</taxon>
        <taxon>Lactobacillales</taxon>
        <taxon>Enterococcaceae</taxon>
        <taxon>Enterococcus</taxon>
    </lineage>
</organism>
<reference evidence="5" key="1">
    <citation type="journal article" date="2019" name="Int. J. Syst. Evol. Microbiol.">
        <title>The Global Catalogue of Microorganisms (GCM) 10K type strain sequencing project: providing services to taxonomists for standard genome sequencing and annotation.</title>
        <authorList>
            <consortium name="The Broad Institute Genomics Platform"/>
            <consortium name="The Broad Institute Genome Sequencing Center for Infectious Disease"/>
            <person name="Wu L."/>
            <person name="Ma J."/>
        </authorList>
    </citation>
    <scope>NUCLEOTIDE SEQUENCE [LARGE SCALE GENOMIC DNA]</scope>
    <source>
        <strain evidence="5">CGMCC 1.19061</strain>
    </source>
</reference>
<comment type="caution">
    <text evidence="4">The sequence shown here is derived from an EMBL/GenBank/DDBJ whole genome shotgun (WGS) entry which is preliminary data.</text>
</comment>
<feature type="domain" description="Nudix hydrolase" evidence="3">
    <location>
        <begin position="6"/>
        <end position="130"/>
    </location>
</feature>
<sequence length="141" mass="16164">MSRSMEVKLTTLCLIKNIDGKILVQDRKKKDWPGWTFPGGHVEKDENILESVIREIKEETGLTVRPRLVGIAEWLNDKNGSRELASLFVAQTREELPTNTEQPLLWVTKDDLLTGPLAGTLGQFLSIFFEERQFFFQDNSN</sequence>
<evidence type="ECO:0000256" key="1">
    <source>
        <dbReference type="ARBA" id="ARBA00001946"/>
    </source>
</evidence>
<dbReference type="Gene3D" id="3.90.79.10">
    <property type="entry name" value="Nucleoside Triphosphate Pyrophosphohydrolase"/>
    <property type="match status" value="1"/>
</dbReference>
<dbReference type="InterPro" id="IPR020476">
    <property type="entry name" value="Nudix_hydrolase"/>
</dbReference>
<keyword evidence="2" id="KW-0378">Hydrolase</keyword>
<name>A0ABV9M1B4_9ENTE</name>
<dbReference type="CDD" id="cd18875">
    <property type="entry name" value="NUDIX_Hydrolase"/>
    <property type="match status" value="1"/>
</dbReference>
<dbReference type="PROSITE" id="PS51462">
    <property type="entry name" value="NUDIX"/>
    <property type="match status" value="1"/>
</dbReference>
<dbReference type="Proteomes" id="UP001596026">
    <property type="component" value="Unassembled WGS sequence"/>
</dbReference>
<evidence type="ECO:0000259" key="3">
    <source>
        <dbReference type="PROSITE" id="PS51462"/>
    </source>
</evidence>
<dbReference type="InterPro" id="IPR000086">
    <property type="entry name" value="NUDIX_hydrolase_dom"/>
</dbReference>
<dbReference type="SUPFAM" id="SSF55811">
    <property type="entry name" value="Nudix"/>
    <property type="match status" value="1"/>
</dbReference>
<evidence type="ECO:0000313" key="5">
    <source>
        <dbReference type="Proteomes" id="UP001596026"/>
    </source>
</evidence>
<comment type="cofactor">
    <cofactor evidence="1">
        <name>Mg(2+)</name>
        <dbReference type="ChEBI" id="CHEBI:18420"/>
    </cofactor>
</comment>
<dbReference type="PRINTS" id="PR00502">
    <property type="entry name" value="NUDIXFAMILY"/>
</dbReference>
<evidence type="ECO:0000313" key="4">
    <source>
        <dbReference type="EMBL" id="MFC4709542.1"/>
    </source>
</evidence>
<proteinExistence type="predicted"/>